<dbReference type="AlphaFoldDB" id="A0A6G0Y2K6"/>
<accession>A0A6G0Y2K6</accession>
<name>A0A6G0Y2K6_APHCR</name>
<protein>
    <submittedName>
        <fullName evidence="1">Reverse transcriptase domain-containing protein</fullName>
    </submittedName>
</protein>
<feature type="non-terminal residue" evidence="1">
    <location>
        <position position="1"/>
    </location>
</feature>
<keyword evidence="1" id="KW-0808">Transferase</keyword>
<organism evidence="1 2">
    <name type="scientific">Aphis craccivora</name>
    <name type="common">Cowpea aphid</name>
    <dbReference type="NCBI Taxonomy" id="307492"/>
    <lineage>
        <taxon>Eukaryota</taxon>
        <taxon>Metazoa</taxon>
        <taxon>Ecdysozoa</taxon>
        <taxon>Arthropoda</taxon>
        <taxon>Hexapoda</taxon>
        <taxon>Insecta</taxon>
        <taxon>Pterygota</taxon>
        <taxon>Neoptera</taxon>
        <taxon>Paraneoptera</taxon>
        <taxon>Hemiptera</taxon>
        <taxon>Sternorrhyncha</taxon>
        <taxon>Aphidomorpha</taxon>
        <taxon>Aphidoidea</taxon>
        <taxon>Aphididae</taxon>
        <taxon>Aphidini</taxon>
        <taxon>Aphis</taxon>
        <taxon>Aphis</taxon>
    </lineage>
</organism>
<gene>
    <name evidence="1" type="ORF">FWK35_00023208</name>
</gene>
<evidence type="ECO:0000313" key="2">
    <source>
        <dbReference type="Proteomes" id="UP000478052"/>
    </source>
</evidence>
<keyword evidence="1" id="KW-0548">Nucleotidyltransferase</keyword>
<keyword evidence="2" id="KW-1185">Reference proteome</keyword>
<dbReference type="GO" id="GO:0003964">
    <property type="term" value="F:RNA-directed DNA polymerase activity"/>
    <property type="evidence" value="ECO:0007669"/>
    <property type="project" value="UniProtKB-KW"/>
</dbReference>
<sequence length="116" mass="13139">RSCYLDRRQTSPELTEKANKALERLSLWANERKLTFSAGKTQTIWLIGSLTADKPLDLRIGDLKVKMTTVAKYFGVTFDQERKFSDHLAEKANDSVGLFSRLLSKAKSVTGDWATR</sequence>
<keyword evidence="1" id="KW-0695">RNA-directed DNA polymerase</keyword>
<dbReference type="Proteomes" id="UP000478052">
    <property type="component" value="Unassembled WGS sequence"/>
</dbReference>
<evidence type="ECO:0000313" key="1">
    <source>
        <dbReference type="EMBL" id="KAF0748205.1"/>
    </source>
</evidence>
<dbReference type="EMBL" id="VUJU01006570">
    <property type="protein sequence ID" value="KAF0748205.1"/>
    <property type="molecule type" value="Genomic_DNA"/>
</dbReference>
<proteinExistence type="predicted"/>
<reference evidence="1 2" key="1">
    <citation type="submission" date="2019-08" db="EMBL/GenBank/DDBJ databases">
        <title>Whole genome of Aphis craccivora.</title>
        <authorList>
            <person name="Voronova N.V."/>
            <person name="Shulinski R.S."/>
            <person name="Bandarenka Y.V."/>
            <person name="Zhorov D.G."/>
            <person name="Warner D."/>
        </authorList>
    </citation>
    <scope>NUCLEOTIDE SEQUENCE [LARGE SCALE GENOMIC DNA]</scope>
    <source>
        <strain evidence="1">180601</strain>
        <tissue evidence="1">Whole Body</tissue>
    </source>
</reference>
<comment type="caution">
    <text evidence="1">The sequence shown here is derived from an EMBL/GenBank/DDBJ whole genome shotgun (WGS) entry which is preliminary data.</text>
</comment>
<dbReference type="OrthoDB" id="6627000at2759"/>